<sequence>MSDYLRREADSFVFRRRVPAALQKRIGLKEIYRSLKTTVRRTAKARAAHLFIATERLFRMVEEHEEDILSDEDIRAAVKYWLTSSTSWQIRLRDKLEGLSPGILREHHQQLPDMLLDMGRAETVSPENNVIEEAWSALEYSDYTGMGRGENLKKTIAILRETLKEYVDKRMLAVFEPETLVAMPPVSQAPILPGNPAKLSTFIEAWQNDIAKGYNGGAALNDETTDQYLKSVQLFIGLMGDLAIGKIAFDHAAQFREKVLDLPATHGKGRTGSLKKELARAKSNIGAPKVTMKTAKRHFSGMNSIWKWLVYKKHASSTFNPFSGHSFPGTKSKKSARDAWSQEDLQLLFTSAAYRTAPNDSPFHWLPLIAMYSGMRLEEICRIRPAHDLVTRDGVYCFEIKARPGWDPKTEAGLRLVPVHTWLLNHGFRDYAERQRAAGSEHLFPQLGLHQGKLSSGFSREFSRIKTDLGVGAKTTFHSFRHSFRTVLESTDLKASHIDALMGHEGVGSEGKTYTKGVTTAKLRQVVESFSPVIDLSFLHTASNDGPSPMVTRAQKPTIKKRKLIPPKFDENGKLVKPQRNGP</sequence>
<dbReference type="Pfam" id="PF00589">
    <property type="entry name" value="Phage_integrase"/>
    <property type="match status" value="1"/>
</dbReference>
<feature type="region of interest" description="Disordered" evidence="5">
    <location>
        <begin position="544"/>
        <end position="583"/>
    </location>
</feature>
<keyword evidence="8" id="KW-1185">Reference proteome</keyword>
<dbReference type="Gene3D" id="1.10.443.10">
    <property type="entry name" value="Intergrase catalytic core"/>
    <property type="match status" value="1"/>
</dbReference>
<organism evidence="7 8">
    <name type="scientific">Rhizobium herbae</name>
    <dbReference type="NCBI Taxonomy" id="508661"/>
    <lineage>
        <taxon>Bacteria</taxon>
        <taxon>Pseudomonadati</taxon>
        <taxon>Pseudomonadota</taxon>
        <taxon>Alphaproteobacteria</taxon>
        <taxon>Hyphomicrobiales</taxon>
        <taxon>Rhizobiaceae</taxon>
        <taxon>Rhizobium/Agrobacterium group</taxon>
        <taxon>Rhizobium</taxon>
    </lineage>
</organism>
<reference evidence="7 8" key="1">
    <citation type="journal article" date="2021" name="MBio">
        <title>Poor Competitiveness of Bradyrhizobium in Pigeon Pea Root Colonization in Indian Soils.</title>
        <authorList>
            <person name="Chalasani D."/>
            <person name="Basu A."/>
            <person name="Pullabhotla S.V.S.R.N."/>
            <person name="Jorrin B."/>
            <person name="Neal A.L."/>
            <person name="Poole P.S."/>
            <person name="Podile A.R."/>
            <person name="Tkacz A."/>
        </authorList>
    </citation>
    <scope>NUCLEOTIDE SEQUENCE [LARGE SCALE GENOMIC DNA]</scope>
    <source>
        <strain evidence="7 8">HU44</strain>
    </source>
</reference>
<dbReference type="SUPFAM" id="SSF56349">
    <property type="entry name" value="DNA breaking-rejoining enzymes"/>
    <property type="match status" value="1"/>
</dbReference>
<dbReference type="InterPro" id="IPR002104">
    <property type="entry name" value="Integrase_catalytic"/>
</dbReference>
<evidence type="ECO:0000313" key="8">
    <source>
        <dbReference type="Proteomes" id="UP000757604"/>
    </source>
</evidence>
<dbReference type="InterPro" id="IPR011010">
    <property type="entry name" value="DNA_brk_join_enz"/>
</dbReference>
<evidence type="ECO:0000259" key="6">
    <source>
        <dbReference type="PROSITE" id="PS51898"/>
    </source>
</evidence>
<dbReference type="EMBL" id="JAEUAO010000002">
    <property type="protein sequence ID" value="MBW9063835.1"/>
    <property type="molecule type" value="Genomic_DNA"/>
</dbReference>
<accession>A0ABS7H9Q5</accession>
<dbReference type="PANTHER" id="PTHR30349:SF41">
    <property type="entry name" value="INTEGRASE_RECOMBINASE PROTEIN MJ0367-RELATED"/>
    <property type="match status" value="1"/>
</dbReference>
<dbReference type="InterPro" id="IPR046668">
    <property type="entry name" value="DUF6538"/>
</dbReference>
<comment type="similarity">
    <text evidence="1">Belongs to the 'phage' integrase family.</text>
</comment>
<evidence type="ECO:0000256" key="5">
    <source>
        <dbReference type="SAM" id="MobiDB-lite"/>
    </source>
</evidence>
<keyword evidence="4" id="KW-0233">DNA recombination</keyword>
<protein>
    <submittedName>
        <fullName evidence="7">Site-specific integrase</fullName>
    </submittedName>
</protein>
<dbReference type="Pfam" id="PF20172">
    <property type="entry name" value="DUF6538"/>
    <property type="match status" value="1"/>
</dbReference>
<evidence type="ECO:0000256" key="1">
    <source>
        <dbReference type="ARBA" id="ARBA00008857"/>
    </source>
</evidence>
<evidence type="ECO:0000313" key="7">
    <source>
        <dbReference type="EMBL" id="MBW9063835.1"/>
    </source>
</evidence>
<gene>
    <name evidence="7" type="ORF">JNB71_10930</name>
</gene>
<evidence type="ECO:0000256" key="4">
    <source>
        <dbReference type="ARBA" id="ARBA00023172"/>
    </source>
</evidence>
<dbReference type="InterPro" id="IPR050090">
    <property type="entry name" value="Tyrosine_recombinase_XerCD"/>
</dbReference>
<keyword evidence="3" id="KW-0238">DNA-binding</keyword>
<evidence type="ECO:0000256" key="3">
    <source>
        <dbReference type="ARBA" id="ARBA00023125"/>
    </source>
</evidence>
<proteinExistence type="inferred from homology"/>
<evidence type="ECO:0000256" key="2">
    <source>
        <dbReference type="ARBA" id="ARBA00022908"/>
    </source>
</evidence>
<keyword evidence="2" id="KW-0229">DNA integration</keyword>
<name>A0ABS7H9Q5_9HYPH</name>
<dbReference type="RefSeq" id="WP_220371816.1">
    <property type="nucleotide sequence ID" value="NZ_JAEUAO010000002.1"/>
</dbReference>
<dbReference type="PANTHER" id="PTHR30349">
    <property type="entry name" value="PHAGE INTEGRASE-RELATED"/>
    <property type="match status" value="1"/>
</dbReference>
<dbReference type="CDD" id="cd01184">
    <property type="entry name" value="INT_C_like_1"/>
    <property type="match status" value="1"/>
</dbReference>
<feature type="domain" description="Tyr recombinase" evidence="6">
    <location>
        <begin position="335"/>
        <end position="528"/>
    </location>
</feature>
<dbReference type="Proteomes" id="UP000757604">
    <property type="component" value="Unassembled WGS sequence"/>
</dbReference>
<dbReference type="PROSITE" id="PS51898">
    <property type="entry name" value="TYR_RECOMBINASE"/>
    <property type="match status" value="1"/>
</dbReference>
<dbReference type="InterPro" id="IPR013762">
    <property type="entry name" value="Integrase-like_cat_sf"/>
</dbReference>
<comment type="caution">
    <text evidence="7">The sequence shown here is derived from an EMBL/GenBank/DDBJ whole genome shotgun (WGS) entry which is preliminary data.</text>
</comment>